<evidence type="ECO:0000256" key="3">
    <source>
        <dbReference type="PROSITE-ProRule" id="PRU00023"/>
    </source>
</evidence>
<evidence type="ECO:0000256" key="2">
    <source>
        <dbReference type="ARBA" id="ARBA00023043"/>
    </source>
</evidence>
<evidence type="ECO:0000256" key="1">
    <source>
        <dbReference type="ARBA" id="ARBA00022737"/>
    </source>
</evidence>
<proteinExistence type="predicted"/>
<accession>A0A2J5HTH6</accession>
<dbReference type="Pfam" id="PF12796">
    <property type="entry name" value="Ank_2"/>
    <property type="match status" value="2"/>
</dbReference>
<dbReference type="EMBL" id="KZ559545">
    <property type="protein sequence ID" value="PLN80626.1"/>
    <property type="molecule type" value="Genomic_DNA"/>
</dbReference>
<keyword evidence="2 3" id="KW-0040">ANK repeat</keyword>
<organism evidence="4 5">
    <name type="scientific">Aspergillus taichungensis</name>
    <dbReference type="NCBI Taxonomy" id="482145"/>
    <lineage>
        <taxon>Eukaryota</taxon>
        <taxon>Fungi</taxon>
        <taxon>Dikarya</taxon>
        <taxon>Ascomycota</taxon>
        <taxon>Pezizomycotina</taxon>
        <taxon>Eurotiomycetes</taxon>
        <taxon>Eurotiomycetidae</taxon>
        <taxon>Eurotiales</taxon>
        <taxon>Aspergillaceae</taxon>
        <taxon>Aspergillus</taxon>
        <taxon>Aspergillus subgen. Circumdati</taxon>
    </lineage>
</organism>
<evidence type="ECO:0000313" key="5">
    <source>
        <dbReference type="Proteomes" id="UP000235023"/>
    </source>
</evidence>
<dbReference type="PANTHER" id="PTHR24198">
    <property type="entry name" value="ANKYRIN REPEAT AND PROTEIN KINASE DOMAIN-CONTAINING PROTEIN"/>
    <property type="match status" value="1"/>
</dbReference>
<dbReference type="SUPFAM" id="SSF48403">
    <property type="entry name" value="Ankyrin repeat"/>
    <property type="match status" value="1"/>
</dbReference>
<dbReference type="PROSITE" id="PS50297">
    <property type="entry name" value="ANK_REP_REGION"/>
    <property type="match status" value="1"/>
</dbReference>
<keyword evidence="5" id="KW-1185">Reference proteome</keyword>
<sequence length="424" mass="47631">MANTSFVDLPLDIVLCITDVLEARDLLNLLQSLPCLADCLPSRQLTRPVDPNENTILHCLGELSCRENNHHELCRRILARREIDNNVCNRKGLTPLAYAVCYSREERPFNDYFISMLLARPDIQADNTNLHVKSPLLLAAGHGVVRIVEKLIARDDVDVNLGGNTGYTPLMHACYEVQAKVVSTLLAHPKICTKNTTIYLRTPLSFAAQYGSTLIVRTLLGLYSESGPYTLTEEQAAYINTPCEVGWTPFVYAVRWRSRRTARLLISFPEVNVNREVGYFGETALAYAAQDGDTEMVAALLARPDILPDQRDRTGRTPLSYAAARGHLEVATMLLENERVDAGSLDEAKRNPLVYAVIARNVRMARLIREHMNQNSPYIWDRCGHGPMYYARRAGPEFEQIVSSLGPHTMSIQWLGTAELLHPW</sequence>
<dbReference type="PROSITE" id="PS50088">
    <property type="entry name" value="ANK_REPEAT"/>
    <property type="match status" value="1"/>
</dbReference>
<protein>
    <submittedName>
        <fullName evidence="4">Ankyrin repeat-containing domain protein</fullName>
    </submittedName>
</protein>
<evidence type="ECO:0000313" key="4">
    <source>
        <dbReference type="EMBL" id="PLN80626.1"/>
    </source>
</evidence>
<keyword evidence="1" id="KW-0677">Repeat</keyword>
<dbReference type="InterPro" id="IPR036770">
    <property type="entry name" value="Ankyrin_rpt-contain_sf"/>
</dbReference>
<gene>
    <name evidence="4" type="ORF">BDW42DRAFT_194295</name>
</gene>
<dbReference type="AlphaFoldDB" id="A0A2J5HTH6"/>
<name>A0A2J5HTH6_9EURO</name>
<dbReference type="Proteomes" id="UP000235023">
    <property type="component" value="Unassembled WGS sequence"/>
</dbReference>
<feature type="repeat" description="ANK" evidence="3">
    <location>
        <begin position="314"/>
        <end position="337"/>
    </location>
</feature>
<dbReference type="SMART" id="SM00248">
    <property type="entry name" value="ANK"/>
    <property type="match status" value="8"/>
</dbReference>
<dbReference type="OrthoDB" id="20872at2759"/>
<dbReference type="PANTHER" id="PTHR24198:SF165">
    <property type="entry name" value="ANKYRIN REPEAT-CONTAINING PROTEIN-RELATED"/>
    <property type="match status" value="1"/>
</dbReference>
<reference evidence="5" key="1">
    <citation type="submission" date="2017-12" db="EMBL/GenBank/DDBJ databases">
        <authorList>
            <consortium name="DOE Joint Genome Institute"/>
            <person name="Mondo S.J."/>
            <person name="Kjaerbolling I."/>
            <person name="Vesth T.C."/>
            <person name="Frisvad J.C."/>
            <person name="Nybo J.L."/>
            <person name="Theobald S."/>
            <person name="Kuo A."/>
            <person name="Bowyer P."/>
            <person name="Matsuda Y."/>
            <person name="Lyhne E.K."/>
            <person name="Kogle M.E."/>
            <person name="Clum A."/>
            <person name="Lipzen A."/>
            <person name="Salamov A."/>
            <person name="Ngan C.Y."/>
            <person name="Daum C."/>
            <person name="Chiniquy J."/>
            <person name="Barry K."/>
            <person name="LaButti K."/>
            <person name="Haridas S."/>
            <person name="Simmons B.A."/>
            <person name="Magnuson J.K."/>
            <person name="Mortensen U.H."/>
            <person name="Larsen T.O."/>
            <person name="Grigoriev I.V."/>
            <person name="Baker S.E."/>
            <person name="Andersen M.R."/>
            <person name="Nordberg H.P."/>
            <person name="Cantor M.N."/>
            <person name="Hua S.X."/>
        </authorList>
    </citation>
    <scope>NUCLEOTIDE SEQUENCE [LARGE SCALE GENOMIC DNA]</scope>
    <source>
        <strain evidence="5">IBT 19404</strain>
    </source>
</reference>
<dbReference type="Gene3D" id="1.25.40.20">
    <property type="entry name" value="Ankyrin repeat-containing domain"/>
    <property type="match status" value="2"/>
</dbReference>
<dbReference type="InterPro" id="IPR002110">
    <property type="entry name" value="Ankyrin_rpt"/>
</dbReference>